<proteinExistence type="predicted"/>
<sequence>MLLGWSGIYSMFFQFTDDDDDDDDNDVLSQRPQCLHTELDTSQVKIILLKEAHMAGRSLSAFYLRMMMGLGHHVLSLSIKTFRTNAGWRKWRQATRILCDHWMPLHLKSKIYRTVASQNAGQKRHSQQLTINILLSIEPALSKDISAVVASMTSQSTIV</sequence>
<reference evidence="1" key="1">
    <citation type="submission" date="2017-07" db="EMBL/GenBank/DDBJ databases">
        <authorList>
            <person name="Mikheyev A."/>
            <person name="Grau M."/>
        </authorList>
    </citation>
    <scope>NUCLEOTIDE SEQUENCE</scope>
    <source>
        <tissue evidence="1">Venom_gland</tissue>
    </source>
</reference>
<reference evidence="1" key="2">
    <citation type="submission" date="2017-11" db="EMBL/GenBank/DDBJ databases">
        <title>Coralsnake Venomics: Analyses of Venom Gland Transcriptomes and Proteomes of Six Brazilian Taxa.</title>
        <authorList>
            <person name="Aird S.D."/>
            <person name="Jorge da Silva N."/>
            <person name="Qiu L."/>
            <person name="Villar-Briones A."/>
            <person name="Aparecida-Saddi V."/>
            <person name="Campos-Telles M.P."/>
            <person name="Grau M."/>
            <person name="Mikheyev A.S."/>
        </authorList>
    </citation>
    <scope>NUCLEOTIDE SEQUENCE</scope>
    <source>
        <tissue evidence="1">Venom_gland</tissue>
    </source>
</reference>
<protein>
    <submittedName>
        <fullName evidence="1">Uncharacterized protein</fullName>
    </submittedName>
</protein>
<dbReference type="AlphaFoldDB" id="A0A2D4G352"/>
<accession>A0A2D4G352</accession>
<organism evidence="1">
    <name type="scientific">Micrurus corallinus</name>
    <name type="common">Brazilian coral snake</name>
    <dbReference type="NCBI Taxonomy" id="54390"/>
    <lineage>
        <taxon>Eukaryota</taxon>
        <taxon>Metazoa</taxon>
        <taxon>Chordata</taxon>
        <taxon>Craniata</taxon>
        <taxon>Vertebrata</taxon>
        <taxon>Euteleostomi</taxon>
        <taxon>Lepidosauria</taxon>
        <taxon>Squamata</taxon>
        <taxon>Bifurcata</taxon>
        <taxon>Unidentata</taxon>
        <taxon>Episquamata</taxon>
        <taxon>Toxicofera</taxon>
        <taxon>Serpentes</taxon>
        <taxon>Colubroidea</taxon>
        <taxon>Elapidae</taxon>
        <taxon>Elapinae</taxon>
        <taxon>Micrurus</taxon>
    </lineage>
</organism>
<evidence type="ECO:0000313" key="1">
    <source>
        <dbReference type="EMBL" id="LAA54184.1"/>
    </source>
</evidence>
<dbReference type="EMBL" id="IACJ01104778">
    <property type="protein sequence ID" value="LAA54184.1"/>
    <property type="molecule type" value="Transcribed_RNA"/>
</dbReference>
<name>A0A2D4G352_MICCO</name>